<protein>
    <submittedName>
        <fullName evidence="1">Uncharacterized protein</fullName>
    </submittedName>
</protein>
<proteinExistence type="predicted"/>
<name>A0A0F9NG39_9ZZZZ</name>
<comment type="caution">
    <text evidence="1">The sequence shown here is derived from an EMBL/GenBank/DDBJ whole genome shotgun (WGS) entry which is preliminary data.</text>
</comment>
<accession>A0A0F9NG39</accession>
<evidence type="ECO:0000313" key="1">
    <source>
        <dbReference type="EMBL" id="KKN16914.1"/>
    </source>
</evidence>
<organism evidence="1">
    <name type="scientific">marine sediment metagenome</name>
    <dbReference type="NCBI Taxonomy" id="412755"/>
    <lineage>
        <taxon>unclassified sequences</taxon>
        <taxon>metagenomes</taxon>
        <taxon>ecological metagenomes</taxon>
    </lineage>
</organism>
<reference evidence="1" key="1">
    <citation type="journal article" date="2015" name="Nature">
        <title>Complex archaea that bridge the gap between prokaryotes and eukaryotes.</title>
        <authorList>
            <person name="Spang A."/>
            <person name="Saw J.H."/>
            <person name="Jorgensen S.L."/>
            <person name="Zaremba-Niedzwiedzka K."/>
            <person name="Martijn J."/>
            <person name="Lind A.E."/>
            <person name="van Eijk R."/>
            <person name="Schleper C."/>
            <person name="Guy L."/>
            <person name="Ettema T.J."/>
        </authorList>
    </citation>
    <scope>NUCLEOTIDE SEQUENCE</scope>
</reference>
<sequence length="47" mass="5517">MMSLATRKETDKIARGANKAFSRFQQRFNVDTRKRLAAERKFSRGIK</sequence>
<gene>
    <name evidence="1" type="ORF">LCGC14_0971190</name>
</gene>
<dbReference type="EMBL" id="LAZR01003570">
    <property type="protein sequence ID" value="KKN16914.1"/>
    <property type="molecule type" value="Genomic_DNA"/>
</dbReference>
<dbReference type="AlphaFoldDB" id="A0A0F9NG39"/>